<name>A0ABT6R5V3_9BACL</name>
<dbReference type="Proteomes" id="UP001243286">
    <property type="component" value="Unassembled WGS sequence"/>
</dbReference>
<gene>
    <name evidence="1" type="ORF">QK289_15070</name>
</gene>
<dbReference type="Pfam" id="PF18780">
    <property type="entry name" value="HNH_repeat"/>
    <property type="match status" value="1"/>
</dbReference>
<comment type="caution">
    <text evidence="1">The sequence shown here is derived from an EMBL/GenBank/DDBJ whole genome shotgun (WGS) entry which is preliminary data.</text>
</comment>
<sequence>MKETTHTPTSTLTTDEKIIRLIQGLHQLHTTPMKAAHYQKLAKHLPYPSLQEIEQRFGSWTKLLEQAGIVKPFELSTEDHLMLNRAKPDTSSQKRWSVDESIAFYIKTRGSRVTIRAYSELRETHPQMVSANTIIRHYGTWKQALAHFRLSSNGFYSDADCLNALRQAYEELGPDLTSQEYVRFARKHQAPSLTLLIERFTSWREALRILEETLD</sequence>
<dbReference type="RefSeq" id="WP_282357354.1">
    <property type="nucleotide sequence ID" value="NZ_JASBQV010000036.1"/>
</dbReference>
<organism evidence="1 2">
    <name type="scientific">Exiguobacterium antarcticum</name>
    <dbReference type="NCBI Taxonomy" id="132920"/>
    <lineage>
        <taxon>Bacteria</taxon>
        <taxon>Bacillati</taxon>
        <taxon>Bacillota</taxon>
        <taxon>Bacilli</taxon>
        <taxon>Bacillales</taxon>
        <taxon>Bacillales Family XII. Incertae Sedis</taxon>
        <taxon>Exiguobacterium</taxon>
    </lineage>
</organism>
<dbReference type="EMBL" id="JASBQV010000036">
    <property type="protein sequence ID" value="MDI3236334.1"/>
    <property type="molecule type" value="Genomic_DNA"/>
</dbReference>
<dbReference type="InterPro" id="IPR041025">
    <property type="entry name" value="HNH_repeat"/>
</dbReference>
<keyword evidence="2" id="KW-1185">Reference proteome</keyword>
<evidence type="ECO:0000313" key="2">
    <source>
        <dbReference type="Proteomes" id="UP001243286"/>
    </source>
</evidence>
<reference evidence="1 2" key="1">
    <citation type="submission" date="2023-04" db="EMBL/GenBank/DDBJ databases">
        <title>Antarctic isolates genomes.</title>
        <authorList>
            <person name="Dimov S.G."/>
        </authorList>
    </citation>
    <scope>NUCLEOTIDE SEQUENCE [LARGE SCALE GENOMIC DNA]</scope>
    <source>
        <strain evidence="1 2">AL19</strain>
    </source>
</reference>
<accession>A0ABT6R5V3</accession>
<evidence type="ECO:0000313" key="1">
    <source>
        <dbReference type="EMBL" id="MDI3236334.1"/>
    </source>
</evidence>
<proteinExistence type="predicted"/>
<protein>
    <submittedName>
        <fullName evidence="1">Uncharacterized protein</fullName>
    </submittedName>
</protein>